<sequence>MNTGGGTRKRTRTTTPQKPQPTPPQFDAGGASEQPQQPTQTAQTPQTPQVQGAQPAITAPEPPPISSWLKKEVPPTAEEAQQTAEQTEETPRRMSLEEIANHLYATNKPSPEEEERQRKRERSKAILAAIGDGVSALSNLYHTSKYAPDMSNPGSSLSDNGRKRYDRWKQVRKDNEEKYNNAILRARQGDYELNLKEREMLRKEAADAAKDAREAKRLEEQAKFKMEELNIRRQQAKTATDKAAADAEYKKAQQEFNQKKFETETALKKEQIANQRATLAETARYHSAQIALGRERNNISRSKGRGKNGGSTDASDMYYISGKHFGVGRKKQLSKMEENAIYQYAVNVGWVDKKNQNAVKNGTLKKGDIIAKLANYTPQAKQFLIDNYGYTDTRSGKSLGLKHNKGGKKLGLK</sequence>
<feature type="compositionally biased region" description="Low complexity" evidence="2">
    <location>
        <begin position="34"/>
        <end position="56"/>
    </location>
</feature>
<comment type="caution">
    <text evidence="3">The sequence shown here is derived from an EMBL/GenBank/DDBJ whole genome shotgun (WGS) entry which is preliminary data.</text>
</comment>
<feature type="coiled-coil region" evidence="1">
    <location>
        <begin position="198"/>
        <end position="235"/>
    </location>
</feature>
<evidence type="ECO:0000313" key="3">
    <source>
        <dbReference type="EMBL" id="PIK19773.1"/>
    </source>
</evidence>
<evidence type="ECO:0000256" key="2">
    <source>
        <dbReference type="SAM" id="MobiDB-lite"/>
    </source>
</evidence>
<keyword evidence="1" id="KW-0175">Coiled coil</keyword>
<feature type="region of interest" description="Disordered" evidence="2">
    <location>
        <begin position="1"/>
        <end position="123"/>
    </location>
</feature>
<dbReference type="Proteomes" id="UP000230046">
    <property type="component" value="Unassembled WGS sequence"/>
</dbReference>
<dbReference type="EMBL" id="PEKN01000002">
    <property type="protein sequence ID" value="PIK19773.1"/>
    <property type="molecule type" value="Genomic_DNA"/>
</dbReference>
<accession>A0A2G8I8D9</accession>
<organism evidence="3 4">
    <name type="scientific">Prevotella intermedia</name>
    <dbReference type="NCBI Taxonomy" id="28131"/>
    <lineage>
        <taxon>Bacteria</taxon>
        <taxon>Pseudomonadati</taxon>
        <taxon>Bacteroidota</taxon>
        <taxon>Bacteroidia</taxon>
        <taxon>Bacteroidales</taxon>
        <taxon>Prevotellaceae</taxon>
        <taxon>Prevotella</taxon>
    </lineage>
</organism>
<proteinExistence type="predicted"/>
<gene>
    <name evidence="3" type="ORF">CTI18_12970</name>
</gene>
<protein>
    <submittedName>
        <fullName evidence="3">Uncharacterized protein</fullName>
    </submittedName>
</protein>
<dbReference type="AlphaFoldDB" id="A0A2G8I8D9"/>
<evidence type="ECO:0000313" key="4">
    <source>
        <dbReference type="Proteomes" id="UP000230046"/>
    </source>
</evidence>
<feature type="compositionally biased region" description="Basic and acidic residues" evidence="2">
    <location>
        <begin position="89"/>
        <end position="100"/>
    </location>
</feature>
<feature type="region of interest" description="Disordered" evidence="2">
    <location>
        <begin position="294"/>
        <end position="313"/>
    </location>
</feature>
<feature type="compositionally biased region" description="Low complexity" evidence="2">
    <location>
        <begin position="74"/>
        <end position="85"/>
    </location>
</feature>
<evidence type="ECO:0000256" key="1">
    <source>
        <dbReference type="SAM" id="Coils"/>
    </source>
</evidence>
<reference evidence="3 4" key="1">
    <citation type="submission" date="2017-11" db="EMBL/GenBank/DDBJ databases">
        <title>Genome sequencing of Prevotella intermedia KCOM 1653.</title>
        <authorList>
            <person name="Kook J.-K."/>
            <person name="Park S.-N."/>
            <person name="Lim Y.K."/>
        </authorList>
    </citation>
    <scope>NUCLEOTIDE SEQUENCE [LARGE SCALE GENOMIC DNA]</scope>
    <source>
        <strain evidence="3 4">KCOM 1653</strain>
    </source>
</reference>
<name>A0A2G8I8D9_PREIN</name>
<feature type="region of interest" description="Disordered" evidence="2">
    <location>
        <begin position="144"/>
        <end position="163"/>
    </location>
</feature>